<keyword evidence="1" id="KW-1133">Transmembrane helix</keyword>
<dbReference type="EMBL" id="JBEPSJ010000001">
    <property type="protein sequence ID" value="MET4581688.1"/>
    <property type="molecule type" value="Genomic_DNA"/>
</dbReference>
<gene>
    <name evidence="2" type="ORF">ABIE21_001178</name>
</gene>
<comment type="caution">
    <text evidence="2">The sequence shown here is derived from an EMBL/GenBank/DDBJ whole genome shotgun (WGS) entry which is preliminary data.</text>
</comment>
<evidence type="ECO:0000313" key="3">
    <source>
        <dbReference type="Proteomes" id="UP001549257"/>
    </source>
</evidence>
<proteinExistence type="predicted"/>
<protein>
    <submittedName>
        <fullName evidence="2">Threonine/homoserine/homoserine lactone efflux protein</fullName>
    </submittedName>
</protein>
<keyword evidence="3" id="KW-1185">Reference proteome</keyword>
<dbReference type="InterPro" id="IPR021315">
    <property type="entry name" value="Gap/Sap"/>
</dbReference>
<feature type="transmembrane region" description="Helical" evidence="1">
    <location>
        <begin position="200"/>
        <end position="219"/>
    </location>
</feature>
<name>A0ABV2QLE3_9MICO</name>
<dbReference type="Pfam" id="PF11139">
    <property type="entry name" value="SfLAP"/>
    <property type="match status" value="1"/>
</dbReference>
<evidence type="ECO:0000313" key="2">
    <source>
        <dbReference type="EMBL" id="MET4581688.1"/>
    </source>
</evidence>
<feature type="transmembrane region" description="Helical" evidence="1">
    <location>
        <begin position="110"/>
        <end position="130"/>
    </location>
</feature>
<sequence>MNGVVGAILPLALGVAVSPIPIIAAILMLLSPRARSTGLGFLAGWVLGIAVAVVVFTLLAALIPPASDASKPVAGVIKIVLGLLLLVLAARQWRGRPRAGQTPALPKWMAAIDSMTAARALAIGFLLSAVNPKNLLMAAGAGVEIGSASLDGGQATIAIVVFVLLASSTVAVPVIGYLVASARMKAPLESMREWLVHNNATVMAVLLLVIGVVMVGKGIGSF</sequence>
<reference evidence="2 3" key="1">
    <citation type="submission" date="2024-06" db="EMBL/GenBank/DDBJ databases">
        <title>Sorghum-associated microbial communities from plants grown in Nebraska, USA.</title>
        <authorList>
            <person name="Schachtman D."/>
        </authorList>
    </citation>
    <scope>NUCLEOTIDE SEQUENCE [LARGE SCALE GENOMIC DNA]</scope>
    <source>
        <strain evidence="2 3">2857</strain>
    </source>
</reference>
<dbReference type="Proteomes" id="UP001549257">
    <property type="component" value="Unassembled WGS sequence"/>
</dbReference>
<feature type="transmembrane region" description="Helical" evidence="1">
    <location>
        <begin position="157"/>
        <end position="179"/>
    </location>
</feature>
<organism evidence="2 3">
    <name type="scientific">Conyzicola nivalis</name>
    <dbReference type="NCBI Taxonomy" id="1477021"/>
    <lineage>
        <taxon>Bacteria</taxon>
        <taxon>Bacillati</taxon>
        <taxon>Actinomycetota</taxon>
        <taxon>Actinomycetes</taxon>
        <taxon>Micrococcales</taxon>
        <taxon>Microbacteriaceae</taxon>
        <taxon>Conyzicola</taxon>
    </lineage>
</organism>
<keyword evidence="1" id="KW-0472">Membrane</keyword>
<evidence type="ECO:0000256" key="1">
    <source>
        <dbReference type="SAM" id="Phobius"/>
    </source>
</evidence>
<keyword evidence="1" id="KW-0812">Transmembrane</keyword>
<dbReference type="RefSeq" id="WP_354023853.1">
    <property type="nucleotide sequence ID" value="NZ_JBEPSJ010000001.1"/>
</dbReference>
<feature type="transmembrane region" description="Helical" evidence="1">
    <location>
        <begin position="6"/>
        <end position="30"/>
    </location>
</feature>
<feature type="transmembrane region" description="Helical" evidence="1">
    <location>
        <begin position="69"/>
        <end position="89"/>
    </location>
</feature>
<accession>A0ABV2QLE3</accession>
<feature type="transmembrane region" description="Helical" evidence="1">
    <location>
        <begin position="42"/>
        <end position="63"/>
    </location>
</feature>